<dbReference type="EMBL" id="FJOG01000019">
    <property type="protein sequence ID" value="CZR62074.1"/>
    <property type="molecule type" value="Genomic_DNA"/>
</dbReference>
<feature type="domain" description="Glycosyl transferase family 3 N-terminal" evidence="4">
    <location>
        <begin position="20"/>
        <end position="86"/>
    </location>
</feature>
<dbReference type="InterPro" id="IPR005940">
    <property type="entry name" value="Anthranilate_Pribosyl_Tfrase"/>
</dbReference>
<dbReference type="STRING" id="576137.A0A1L7XAM3"/>
<dbReference type="InterPro" id="IPR036320">
    <property type="entry name" value="Glycosyl_Trfase_fam3_N_dom_sf"/>
</dbReference>
<sequence>MASKADLVEPSAPQSISITPLLKRLWPSPGENNVTVDEIALAIEHIFTGQLSPVQTGALLTCLHFTGWDRRADIIAKCAQVMRKFASPIDKSALDKVVKERGRPEGEYHGGLCDIVGTGGDSHNTFNISTTSSILASSLLLLSKHGNKASTSKSGSADLLQATQPEAPVLAAVTPEAISRVYKRTNYAFLFAPIFHPAMKYVAPIRKELGWRTIFNLLGPLANPLEGSLEVHLLGVARRDIGPVFADALKMNGAKKALVVCGEEDLDEISCAGRTFCWRLVDRSTHGKSSSQEDVDIESFTISPHDFGLPAHPLQDVSPGKGPDENAKILMGILHNNIPRDDPILDFVLMNTAALFVVSGICEADTSNMGPGDDGKVIMERGPGGGRWKEGVRRARWAVESGAALRQWNEFVEVTNGN</sequence>
<dbReference type="SUPFAM" id="SSF47648">
    <property type="entry name" value="Nucleoside phosphorylase/phosphoribosyltransferase N-terminal domain"/>
    <property type="match status" value="1"/>
</dbReference>
<evidence type="ECO:0000313" key="5">
    <source>
        <dbReference type="EMBL" id="CZR62074.1"/>
    </source>
</evidence>
<gene>
    <name evidence="5" type="ORF">PAC_11971</name>
</gene>
<dbReference type="Gene3D" id="1.20.970.10">
    <property type="entry name" value="Transferase, Pyrimidine Nucleoside Phosphorylase, Chain C"/>
    <property type="match status" value="1"/>
</dbReference>
<dbReference type="GO" id="GO:0005829">
    <property type="term" value="C:cytosol"/>
    <property type="evidence" value="ECO:0007669"/>
    <property type="project" value="TreeGrafter"/>
</dbReference>
<evidence type="ECO:0000259" key="4">
    <source>
        <dbReference type="Pfam" id="PF02885"/>
    </source>
</evidence>
<dbReference type="Proteomes" id="UP000184330">
    <property type="component" value="Unassembled WGS sequence"/>
</dbReference>
<dbReference type="Pfam" id="PF00591">
    <property type="entry name" value="Glycos_transf_3"/>
    <property type="match status" value="1"/>
</dbReference>
<dbReference type="GO" id="GO:0004048">
    <property type="term" value="F:anthranilate phosphoribosyltransferase activity"/>
    <property type="evidence" value="ECO:0007669"/>
    <property type="project" value="InterPro"/>
</dbReference>
<protein>
    <submittedName>
        <fullName evidence="5">Probable anthranilate phosphoribosyltransferase</fullName>
    </submittedName>
</protein>
<evidence type="ECO:0000256" key="2">
    <source>
        <dbReference type="ARBA" id="ARBA00022679"/>
    </source>
</evidence>
<dbReference type="NCBIfam" id="TIGR01245">
    <property type="entry name" value="trpD"/>
    <property type="match status" value="1"/>
</dbReference>
<organism evidence="5 6">
    <name type="scientific">Phialocephala subalpina</name>
    <dbReference type="NCBI Taxonomy" id="576137"/>
    <lineage>
        <taxon>Eukaryota</taxon>
        <taxon>Fungi</taxon>
        <taxon>Dikarya</taxon>
        <taxon>Ascomycota</taxon>
        <taxon>Pezizomycotina</taxon>
        <taxon>Leotiomycetes</taxon>
        <taxon>Helotiales</taxon>
        <taxon>Mollisiaceae</taxon>
        <taxon>Phialocephala</taxon>
        <taxon>Phialocephala fortinii species complex</taxon>
    </lineage>
</organism>
<dbReference type="PANTHER" id="PTHR43285">
    <property type="entry name" value="ANTHRANILATE PHOSPHORIBOSYLTRANSFERASE"/>
    <property type="match status" value="1"/>
</dbReference>
<dbReference type="Pfam" id="PF02885">
    <property type="entry name" value="Glycos_trans_3N"/>
    <property type="match status" value="1"/>
</dbReference>
<reference evidence="5 6" key="1">
    <citation type="submission" date="2016-03" db="EMBL/GenBank/DDBJ databases">
        <authorList>
            <person name="Ploux O."/>
        </authorList>
    </citation>
    <scope>NUCLEOTIDE SEQUENCE [LARGE SCALE GENOMIC DNA]</scope>
    <source>
        <strain evidence="5 6">UAMH 11012</strain>
    </source>
</reference>
<name>A0A1L7XAM3_9HELO</name>
<dbReference type="GO" id="GO:0000162">
    <property type="term" value="P:L-tryptophan biosynthetic process"/>
    <property type="evidence" value="ECO:0007669"/>
    <property type="project" value="InterPro"/>
</dbReference>
<evidence type="ECO:0000259" key="3">
    <source>
        <dbReference type="Pfam" id="PF00591"/>
    </source>
</evidence>
<proteinExistence type="predicted"/>
<evidence type="ECO:0000313" key="6">
    <source>
        <dbReference type="Proteomes" id="UP000184330"/>
    </source>
</evidence>
<dbReference type="InterPro" id="IPR000312">
    <property type="entry name" value="Glycosyl_Trfase_fam3"/>
</dbReference>
<dbReference type="InterPro" id="IPR035902">
    <property type="entry name" value="Nuc_phospho_transferase"/>
</dbReference>
<dbReference type="PANTHER" id="PTHR43285:SF2">
    <property type="entry name" value="ANTHRANILATE PHOSPHORIBOSYLTRANSFERASE"/>
    <property type="match status" value="1"/>
</dbReference>
<dbReference type="AlphaFoldDB" id="A0A1L7XAM3"/>
<keyword evidence="2 5" id="KW-0808">Transferase</keyword>
<accession>A0A1L7XAM3</accession>
<dbReference type="OrthoDB" id="427800at2759"/>
<feature type="domain" description="Glycosyl transferase family 3" evidence="3">
    <location>
        <begin position="112"/>
        <end position="405"/>
    </location>
</feature>
<dbReference type="SUPFAM" id="SSF52418">
    <property type="entry name" value="Nucleoside phosphorylase/phosphoribosyltransferase catalytic domain"/>
    <property type="match status" value="1"/>
</dbReference>
<keyword evidence="6" id="KW-1185">Reference proteome</keyword>
<evidence type="ECO:0000256" key="1">
    <source>
        <dbReference type="ARBA" id="ARBA00022676"/>
    </source>
</evidence>
<keyword evidence="1 5" id="KW-0328">Glycosyltransferase</keyword>
<dbReference type="FunFam" id="3.40.1030.10:FF:000010">
    <property type="entry name" value="Anthranilate phosphoribosyltransferase"/>
    <property type="match status" value="1"/>
</dbReference>
<dbReference type="Gene3D" id="3.40.1030.10">
    <property type="entry name" value="Nucleoside phosphorylase/phosphoribosyltransferase catalytic domain"/>
    <property type="match status" value="1"/>
</dbReference>
<dbReference type="InterPro" id="IPR017459">
    <property type="entry name" value="Glycosyl_Trfase_fam3_N_dom"/>
</dbReference>